<sequence length="91" mass="10099">SGDWALFLIRENFSYTRMDITGLIKSSHKGIQNHFVIWRRLIHLNITLLCFFGASGRGSFGLNCSQAQASGLLTAAIPFNLLDIHLLHGKG</sequence>
<reference evidence="1 2" key="1">
    <citation type="submission" date="2024-02" db="EMBL/GenBank/DDBJ databases">
        <authorList>
            <person name="Vignale AGUSTIN F."/>
            <person name="Sosa J E."/>
            <person name="Modenutti C."/>
        </authorList>
    </citation>
    <scope>NUCLEOTIDE SEQUENCE [LARGE SCALE GENOMIC DNA]</scope>
</reference>
<feature type="non-terminal residue" evidence="1">
    <location>
        <position position="1"/>
    </location>
</feature>
<dbReference type="AlphaFoldDB" id="A0ABC8SIV3"/>
<accession>A0ABC8SIV3</accession>
<proteinExistence type="predicted"/>
<comment type="caution">
    <text evidence="1">The sequence shown here is derived from an EMBL/GenBank/DDBJ whole genome shotgun (WGS) entry which is preliminary data.</text>
</comment>
<protein>
    <submittedName>
        <fullName evidence="1">Uncharacterized protein</fullName>
    </submittedName>
</protein>
<evidence type="ECO:0000313" key="2">
    <source>
        <dbReference type="Proteomes" id="UP001642360"/>
    </source>
</evidence>
<gene>
    <name evidence="1" type="ORF">ILEXP_LOCUS25679</name>
</gene>
<evidence type="ECO:0000313" key="1">
    <source>
        <dbReference type="EMBL" id="CAK9157128.1"/>
    </source>
</evidence>
<dbReference type="Proteomes" id="UP001642360">
    <property type="component" value="Unassembled WGS sequence"/>
</dbReference>
<keyword evidence="2" id="KW-1185">Reference proteome</keyword>
<name>A0ABC8SIV3_9AQUA</name>
<dbReference type="EMBL" id="CAUOFW020002947">
    <property type="protein sequence ID" value="CAK9157128.1"/>
    <property type="molecule type" value="Genomic_DNA"/>
</dbReference>
<organism evidence="1 2">
    <name type="scientific">Ilex paraguariensis</name>
    <name type="common">yerba mate</name>
    <dbReference type="NCBI Taxonomy" id="185542"/>
    <lineage>
        <taxon>Eukaryota</taxon>
        <taxon>Viridiplantae</taxon>
        <taxon>Streptophyta</taxon>
        <taxon>Embryophyta</taxon>
        <taxon>Tracheophyta</taxon>
        <taxon>Spermatophyta</taxon>
        <taxon>Magnoliopsida</taxon>
        <taxon>eudicotyledons</taxon>
        <taxon>Gunneridae</taxon>
        <taxon>Pentapetalae</taxon>
        <taxon>asterids</taxon>
        <taxon>campanulids</taxon>
        <taxon>Aquifoliales</taxon>
        <taxon>Aquifoliaceae</taxon>
        <taxon>Ilex</taxon>
    </lineage>
</organism>